<dbReference type="InterPro" id="IPR050965">
    <property type="entry name" value="UPF0336/Enoyl-CoA_hydratase"/>
</dbReference>
<dbReference type="SUPFAM" id="SSF54637">
    <property type="entry name" value="Thioesterase/thiol ester dehydrase-isomerase"/>
    <property type="match status" value="1"/>
</dbReference>
<gene>
    <name evidence="2" type="ORF">ASEP1449_LOCUS8279</name>
</gene>
<feature type="domain" description="MaoC-like" evidence="1">
    <location>
        <begin position="50"/>
        <end position="148"/>
    </location>
</feature>
<dbReference type="Gene3D" id="3.10.129.10">
    <property type="entry name" value="Hotdog Thioesterase"/>
    <property type="match status" value="1"/>
</dbReference>
<reference evidence="2" key="1">
    <citation type="submission" date="2021-01" db="EMBL/GenBank/DDBJ databases">
        <authorList>
            <person name="Corre E."/>
            <person name="Pelletier E."/>
            <person name="Niang G."/>
            <person name="Scheremetjew M."/>
            <person name="Finn R."/>
            <person name="Kale V."/>
            <person name="Holt S."/>
            <person name="Cochrane G."/>
            <person name="Meng A."/>
            <person name="Brown T."/>
            <person name="Cohen L."/>
        </authorList>
    </citation>
    <scope>NUCLEOTIDE SEQUENCE</scope>
    <source>
        <strain evidence="2">CCMP2084</strain>
    </source>
</reference>
<dbReference type="Pfam" id="PF01575">
    <property type="entry name" value="MaoC_dehydratas"/>
    <property type="match status" value="1"/>
</dbReference>
<organism evidence="2">
    <name type="scientific">Attheya septentrionalis</name>
    <dbReference type="NCBI Taxonomy" id="420275"/>
    <lineage>
        <taxon>Eukaryota</taxon>
        <taxon>Sar</taxon>
        <taxon>Stramenopiles</taxon>
        <taxon>Ochrophyta</taxon>
        <taxon>Bacillariophyta</taxon>
        <taxon>Coscinodiscophyceae</taxon>
        <taxon>Chaetocerotophycidae</taxon>
        <taxon>Chaetocerotales</taxon>
        <taxon>Attheyaceae</taxon>
        <taxon>Attheya</taxon>
    </lineage>
</organism>
<dbReference type="InterPro" id="IPR029069">
    <property type="entry name" value="HotDog_dom_sf"/>
</dbReference>
<dbReference type="AlphaFoldDB" id="A0A7S2UFI6"/>
<sequence length="189" mass="20932">MTRQAALVERVHRLILQPRCPGRCPKYLKRYISSEQARVVGTIPQGGHGIKESQYAEVMRSFTREDVAEYAALIGDHNPIHIHDGGLNDGTVVVHGMLVASLFSSIFGTLISGSLYRSQSLNFRLPVYSDEIVKGRVDVTRVQPMRRRGLLVTCDTVVLRKSEQVICGVAQVWLPGIQTTDTVGSMKSL</sequence>
<proteinExistence type="predicted"/>
<dbReference type="PANTHER" id="PTHR43437">
    <property type="entry name" value="HYDROXYACYL-THIOESTER DEHYDRATASE TYPE 2, MITOCHONDRIAL-RELATED"/>
    <property type="match status" value="1"/>
</dbReference>
<dbReference type="GO" id="GO:0019171">
    <property type="term" value="F:(3R)-hydroxyacyl-[acyl-carrier-protein] dehydratase activity"/>
    <property type="evidence" value="ECO:0007669"/>
    <property type="project" value="TreeGrafter"/>
</dbReference>
<dbReference type="GO" id="GO:0006633">
    <property type="term" value="P:fatty acid biosynthetic process"/>
    <property type="evidence" value="ECO:0007669"/>
    <property type="project" value="TreeGrafter"/>
</dbReference>
<evidence type="ECO:0000313" key="2">
    <source>
        <dbReference type="EMBL" id="CAD9816447.1"/>
    </source>
</evidence>
<evidence type="ECO:0000259" key="1">
    <source>
        <dbReference type="Pfam" id="PF01575"/>
    </source>
</evidence>
<name>A0A7S2UFI6_9STRA</name>
<dbReference type="GO" id="GO:0005739">
    <property type="term" value="C:mitochondrion"/>
    <property type="evidence" value="ECO:0007669"/>
    <property type="project" value="TreeGrafter"/>
</dbReference>
<dbReference type="InterPro" id="IPR002539">
    <property type="entry name" value="MaoC-like_dom"/>
</dbReference>
<dbReference type="EMBL" id="HBHQ01012453">
    <property type="protein sequence ID" value="CAD9816447.1"/>
    <property type="molecule type" value="Transcribed_RNA"/>
</dbReference>
<protein>
    <recommendedName>
        <fullName evidence="1">MaoC-like domain-containing protein</fullName>
    </recommendedName>
</protein>
<dbReference type="PANTHER" id="PTHR43437:SF3">
    <property type="entry name" value="HYDROXYACYL-THIOESTER DEHYDRATASE TYPE 2, MITOCHONDRIAL"/>
    <property type="match status" value="1"/>
</dbReference>
<accession>A0A7S2UFI6</accession>